<dbReference type="AlphaFoldDB" id="A0A1L3JD63"/>
<protein>
    <submittedName>
        <fullName evidence="1">Vgr related protein</fullName>
    </submittedName>
</protein>
<gene>
    <name evidence="1" type="ORF">LPB140_10125</name>
</gene>
<proteinExistence type="predicted"/>
<evidence type="ECO:0000313" key="2">
    <source>
        <dbReference type="Proteomes" id="UP000242561"/>
    </source>
</evidence>
<evidence type="ECO:0000313" key="1">
    <source>
        <dbReference type="EMBL" id="APG63081.1"/>
    </source>
</evidence>
<dbReference type="Proteomes" id="UP000242561">
    <property type="component" value="Chromosome"/>
</dbReference>
<keyword evidence="2" id="KW-1185">Reference proteome</keyword>
<dbReference type="KEGG" id="sphl:LPB140_10125"/>
<organism evidence="1 2">
    <name type="scientific">Sphingorhabdus lutea</name>
    <dbReference type="NCBI Taxonomy" id="1913578"/>
    <lineage>
        <taxon>Bacteria</taxon>
        <taxon>Pseudomonadati</taxon>
        <taxon>Pseudomonadota</taxon>
        <taxon>Alphaproteobacteria</taxon>
        <taxon>Sphingomonadales</taxon>
        <taxon>Sphingomonadaceae</taxon>
        <taxon>Sphingorhabdus</taxon>
    </lineage>
</organism>
<dbReference type="STRING" id="1913578.LPB140_10125"/>
<reference evidence="1 2" key="1">
    <citation type="submission" date="2016-11" db="EMBL/GenBank/DDBJ databases">
        <title>Sphingorhabdus sp. LPB0140, isolated from marine environment.</title>
        <authorList>
            <person name="Kim E."/>
            <person name="Yi H."/>
        </authorList>
    </citation>
    <scope>NUCLEOTIDE SEQUENCE [LARGE SCALE GENOMIC DNA]</scope>
    <source>
        <strain evidence="1 2">LPB0140</strain>
    </source>
</reference>
<name>A0A1L3JD63_9SPHN</name>
<dbReference type="RefSeq" id="WP_072559733.1">
    <property type="nucleotide sequence ID" value="NZ_CP018154.1"/>
</dbReference>
<dbReference type="EMBL" id="CP018154">
    <property type="protein sequence ID" value="APG63081.1"/>
    <property type="molecule type" value="Genomic_DNA"/>
</dbReference>
<dbReference type="OrthoDB" id="8686772at2"/>
<accession>A0A1L3JD63</accession>
<sequence length="153" mass="18156">MFARQSGRLLTFQETALVRSVFGDAIDTDKVRVHQRKWWWFQPKKITMAPDGHLWFHPKGQLFCDDFCNQNLALQGHFIHEMTHVWQHQKGIFLPLKRHPFCRYDYSIKPGWTLERYGLEQQAEIVRHIFLLRKGYPVPGAPPLSHYDGILPF</sequence>